<keyword evidence="3" id="KW-0804">Transcription</keyword>
<dbReference type="GO" id="GO:0000976">
    <property type="term" value="F:transcription cis-regulatory region binding"/>
    <property type="evidence" value="ECO:0007669"/>
    <property type="project" value="TreeGrafter"/>
</dbReference>
<accession>A0A4R3JWA9</accession>
<dbReference type="PROSITE" id="PS50932">
    <property type="entry name" value="HTH_LACI_2"/>
    <property type="match status" value="1"/>
</dbReference>
<keyword evidence="1" id="KW-0805">Transcription regulation</keyword>
<dbReference type="PROSITE" id="PS00356">
    <property type="entry name" value="HTH_LACI_1"/>
    <property type="match status" value="1"/>
</dbReference>
<dbReference type="EMBL" id="SLZZ01000051">
    <property type="protein sequence ID" value="TCS72588.1"/>
    <property type="molecule type" value="Genomic_DNA"/>
</dbReference>
<keyword evidence="2" id="KW-0238">DNA-binding</keyword>
<dbReference type="InterPro" id="IPR025997">
    <property type="entry name" value="SBP_2_dom"/>
</dbReference>
<dbReference type="InterPro" id="IPR028082">
    <property type="entry name" value="Peripla_BP_I"/>
</dbReference>
<dbReference type="SMART" id="SM00354">
    <property type="entry name" value="HTH_LACI"/>
    <property type="match status" value="1"/>
</dbReference>
<dbReference type="Gene3D" id="3.40.50.2300">
    <property type="match status" value="2"/>
</dbReference>
<organism evidence="5 6">
    <name type="scientific">Muricomes intestini</name>
    <dbReference type="NCBI Taxonomy" id="1796634"/>
    <lineage>
        <taxon>Bacteria</taxon>
        <taxon>Bacillati</taxon>
        <taxon>Bacillota</taxon>
        <taxon>Clostridia</taxon>
        <taxon>Lachnospirales</taxon>
        <taxon>Lachnospiraceae</taxon>
        <taxon>Muricomes</taxon>
    </lineage>
</organism>
<dbReference type="PANTHER" id="PTHR30146:SF109">
    <property type="entry name" value="HTH-TYPE TRANSCRIPTIONAL REGULATOR GALS"/>
    <property type="match status" value="1"/>
</dbReference>
<evidence type="ECO:0000256" key="1">
    <source>
        <dbReference type="ARBA" id="ARBA00023015"/>
    </source>
</evidence>
<dbReference type="InterPro" id="IPR010982">
    <property type="entry name" value="Lambda_DNA-bd_dom_sf"/>
</dbReference>
<dbReference type="Gene3D" id="1.10.260.40">
    <property type="entry name" value="lambda repressor-like DNA-binding domains"/>
    <property type="match status" value="1"/>
</dbReference>
<evidence type="ECO:0000259" key="4">
    <source>
        <dbReference type="PROSITE" id="PS50932"/>
    </source>
</evidence>
<keyword evidence="6" id="KW-1185">Reference proteome</keyword>
<reference evidence="5 6" key="1">
    <citation type="submission" date="2019-03" db="EMBL/GenBank/DDBJ databases">
        <title>Genomic Encyclopedia of Type Strains, Phase IV (KMG-IV): sequencing the most valuable type-strain genomes for metagenomic binning, comparative biology and taxonomic classification.</title>
        <authorList>
            <person name="Goeker M."/>
        </authorList>
    </citation>
    <scope>NUCLEOTIDE SEQUENCE [LARGE SCALE GENOMIC DNA]</scope>
    <source>
        <strain evidence="5 6">DSM 29489</strain>
    </source>
</reference>
<name>A0A4R3JWA9_9FIRM</name>
<sequence>MKRVTIKDVAKRANVSTATVSRVVNGIGTVTDDNRDKVQTAIKELNYFVNTTASNLKKNSSNVIGIVIPTFTNEYFMELIKGIEDSFVYSEYVFYIASSKDDLDKEKEILQKFRESNVEGVILLTIGGNESFIQELLKMNMKIISVERRVEIDGGIDFIGENNVEAAYELTKKFLSEIPYRDVVLLGGYEELSIGHERIEGAVKALQEKKQEYTYLNGHFNAKISEEIFPDIVTRYPNGCGIISLNNTMTEGVIRAIHRDEEKDYSSKYPVASYGKIKFQSIFKNNIIASVRQYPYQIGVEVSNRLQNKIDGNASETVTKLIRNTID</sequence>
<evidence type="ECO:0000256" key="3">
    <source>
        <dbReference type="ARBA" id="ARBA00023163"/>
    </source>
</evidence>
<evidence type="ECO:0000313" key="6">
    <source>
        <dbReference type="Proteomes" id="UP000295726"/>
    </source>
</evidence>
<dbReference type="SUPFAM" id="SSF47413">
    <property type="entry name" value="lambda repressor-like DNA-binding domains"/>
    <property type="match status" value="1"/>
</dbReference>
<dbReference type="Proteomes" id="UP000295726">
    <property type="component" value="Unassembled WGS sequence"/>
</dbReference>
<proteinExistence type="predicted"/>
<evidence type="ECO:0000313" key="5">
    <source>
        <dbReference type="EMBL" id="TCS72588.1"/>
    </source>
</evidence>
<dbReference type="OrthoDB" id="2026446at2"/>
<dbReference type="CDD" id="cd06267">
    <property type="entry name" value="PBP1_LacI_sugar_binding-like"/>
    <property type="match status" value="1"/>
</dbReference>
<dbReference type="PRINTS" id="PR00036">
    <property type="entry name" value="HTHLACI"/>
</dbReference>
<comment type="caution">
    <text evidence="5">The sequence shown here is derived from an EMBL/GenBank/DDBJ whole genome shotgun (WGS) entry which is preliminary data.</text>
</comment>
<gene>
    <name evidence="5" type="ORF">EDD59_1517</name>
</gene>
<dbReference type="GO" id="GO:0003700">
    <property type="term" value="F:DNA-binding transcription factor activity"/>
    <property type="evidence" value="ECO:0007669"/>
    <property type="project" value="TreeGrafter"/>
</dbReference>
<protein>
    <submittedName>
        <fullName evidence="5">LacI family transcriptional regulator</fullName>
    </submittedName>
</protein>
<evidence type="ECO:0000256" key="2">
    <source>
        <dbReference type="ARBA" id="ARBA00023125"/>
    </source>
</evidence>
<dbReference type="InterPro" id="IPR000843">
    <property type="entry name" value="HTH_LacI"/>
</dbReference>
<dbReference type="PANTHER" id="PTHR30146">
    <property type="entry name" value="LACI-RELATED TRANSCRIPTIONAL REPRESSOR"/>
    <property type="match status" value="1"/>
</dbReference>
<dbReference type="Pfam" id="PF13407">
    <property type="entry name" value="Peripla_BP_4"/>
    <property type="match status" value="1"/>
</dbReference>
<dbReference type="CDD" id="cd01392">
    <property type="entry name" value="HTH_LacI"/>
    <property type="match status" value="1"/>
</dbReference>
<dbReference type="SUPFAM" id="SSF53822">
    <property type="entry name" value="Periplasmic binding protein-like I"/>
    <property type="match status" value="1"/>
</dbReference>
<feature type="domain" description="HTH lacI-type" evidence="4">
    <location>
        <begin position="4"/>
        <end position="58"/>
    </location>
</feature>
<dbReference type="AlphaFoldDB" id="A0A4R3JWA9"/>
<dbReference type="RefSeq" id="WP_132384202.1">
    <property type="nucleotide sequence ID" value="NZ_DAIQXH010000057.1"/>
</dbReference>
<dbReference type="Pfam" id="PF00356">
    <property type="entry name" value="LacI"/>
    <property type="match status" value="1"/>
</dbReference>